<feature type="transmembrane region" description="Helical" evidence="6">
    <location>
        <begin position="101"/>
        <end position="134"/>
    </location>
</feature>
<dbReference type="EMBL" id="JAPQES010000003">
    <property type="protein sequence ID" value="MCY6371195.1"/>
    <property type="molecule type" value="Genomic_DNA"/>
</dbReference>
<feature type="transmembrane region" description="Helical" evidence="6">
    <location>
        <begin position="294"/>
        <end position="317"/>
    </location>
</feature>
<keyword evidence="4 6" id="KW-1133">Transmembrane helix</keyword>
<feature type="transmembrane region" description="Helical" evidence="6">
    <location>
        <begin position="242"/>
        <end position="265"/>
    </location>
</feature>
<evidence type="ECO:0000256" key="1">
    <source>
        <dbReference type="ARBA" id="ARBA00004651"/>
    </source>
</evidence>
<reference evidence="8" key="1">
    <citation type="submission" date="2022-12" db="EMBL/GenBank/DDBJ databases">
        <authorList>
            <person name="Wang J."/>
        </authorList>
    </citation>
    <scope>NUCLEOTIDE SEQUENCE</scope>
    <source>
        <strain evidence="8">HY-42-06</strain>
    </source>
</reference>
<keyword evidence="3 6" id="KW-0812">Transmembrane</keyword>
<evidence type="ECO:0000256" key="3">
    <source>
        <dbReference type="ARBA" id="ARBA00022692"/>
    </source>
</evidence>
<evidence type="ECO:0000256" key="6">
    <source>
        <dbReference type="PIRNR" id="PIRNR018968"/>
    </source>
</evidence>
<dbReference type="RefSeq" id="WP_268050054.1">
    <property type="nucleotide sequence ID" value="NZ_JAPQES010000003.1"/>
</dbReference>
<evidence type="ECO:0000313" key="8">
    <source>
        <dbReference type="EMBL" id="MCY6371195.1"/>
    </source>
</evidence>
<dbReference type="InterPro" id="IPR003838">
    <property type="entry name" value="ABC3_permease_C"/>
</dbReference>
<comment type="subcellular location">
    <subcellularLocation>
        <location evidence="1 6">Cell membrane</location>
        <topology evidence="1 6">Multi-pass membrane protein</topology>
    </subcellularLocation>
</comment>
<comment type="caution">
    <text evidence="8">The sequence shown here is derived from an EMBL/GenBank/DDBJ whole genome shotgun (WGS) entry which is preliminary data.</text>
</comment>
<dbReference type="Pfam" id="PF02687">
    <property type="entry name" value="FtsX"/>
    <property type="match status" value="1"/>
</dbReference>
<dbReference type="InterPro" id="IPR052536">
    <property type="entry name" value="ABC-4_Integral_Memb_Prot"/>
</dbReference>
<organism evidence="8 9">
    <name type="scientific">Clostridium ganghwense</name>
    <dbReference type="NCBI Taxonomy" id="312089"/>
    <lineage>
        <taxon>Bacteria</taxon>
        <taxon>Bacillati</taxon>
        <taxon>Bacillota</taxon>
        <taxon>Clostridia</taxon>
        <taxon>Eubacteriales</taxon>
        <taxon>Clostridiaceae</taxon>
        <taxon>Clostridium</taxon>
    </lineage>
</organism>
<feature type="transmembrane region" description="Helical" evidence="6">
    <location>
        <begin position="201"/>
        <end position="222"/>
    </location>
</feature>
<keyword evidence="6" id="KW-0813">Transport</keyword>
<dbReference type="PANTHER" id="PTHR46795:SF3">
    <property type="entry name" value="ABC TRANSPORTER PERMEASE"/>
    <property type="match status" value="1"/>
</dbReference>
<feature type="transmembrane region" description="Helical" evidence="6">
    <location>
        <begin position="154"/>
        <end position="180"/>
    </location>
</feature>
<protein>
    <submittedName>
        <fullName evidence="8">ABC transporter permease</fullName>
    </submittedName>
</protein>
<sequence length="647" mass="74528">MMYFNIAYKNLTRSVNNYLTYFTSIICSIAAFYILQSIRFNNQVIQLIEMKKDMEIGFKVAGYIIIVVVAVSMIYANMFFIRKRKREIGMYAMLGMKESKIGIMLFSESIMLGGVALVVGIGLGILLSKGFIIFLMNLAGIYKVNFAFSIPSKALLGTTLFCMSILIVSSVYNYMVVYCYKLVDLLKGEAIREKDVKNMKVFHSILGLISMIILLYGYSLAIKLGNNPQKYSGIKAEMIEKSFFSVVIATYGLWISAAGMLFKWLERCKTYYFKDLNLFLNRQMTHRIRTNAKMLATVTILISITTGAFGTSFSYYYKIGSEVDKNLHFSYEVDLKMDTNTDGLNKKQQMEVNEIFEKYKNQNPIQYDNTVCTATIPVKILGITNKRGNFIRIIDETSYNKMVLNKENGYGEYHRMAKLEKYTDVLVVGSNSEVFKQEFKMNNKIFDDKTFNVIEYEPSYLDNIKWTCLVFKDEVFEKLKKYAEQIRYHRYVIVKNEKESKALSYELSDYMPKGCMYYFAYAESMNGGAIFIFVGLFVGLVFLFASGSVLSMKQLTESATDRIRYNILRKIGASEKKVKRVIGKQIGIIFFMPVLLAVVHNYFALRFVKVMLNTDITIPIMITSGVALTIYMFYYLITVKTYYHLTK</sequence>
<comment type="similarity">
    <text evidence="6">Belongs to the ABC-4 integral membrane protein family.</text>
</comment>
<proteinExistence type="inferred from homology"/>
<evidence type="ECO:0000259" key="7">
    <source>
        <dbReference type="Pfam" id="PF02687"/>
    </source>
</evidence>
<dbReference type="PIRSF" id="PIRSF018968">
    <property type="entry name" value="ABC_permease_BceB"/>
    <property type="match status" value="1"/>
</dbReference>
<feature type="transmembrane region" description="Helical" evidence="6">
    <location>
        <begin position="616"/>
        <end position="637"/>
    </location>
</feature>
<accession>A0ABT4CQ69</accession>
<keyword evidence="5 6" id="KW-0472">Membrane</keyword>
<evidence type="ECO:0000256" key="2">
    <source>
        <dbReference type="ARBA" id="ARBA00022475"/>
    </source>
</evidence>
<feature type="transmembrane region" description="Helical" evidence="6">
    <location>
        <begin position="525"/>
        <end position="545"/>
    </location>
</feature>
<evidence type="ECO:0000256" key="4">
    <source>
        <dbReference type="ARBA" id="ARBA00022989"/>
    </source>
</evidence>
<name>A0ABT4CQ69_9CLOT</name>
<feature type="transmembrane region" description="Helical" evidence="6">
    <location>
        <begin position="60"/>
        <end position="80"/>
    </location>
</feature>
<feature type="domain" description="ABC3 transporter permease C-terminal" evidence="7">
    <location>
        <begin position="60"/>
        <end position="174"/>
    </location>
</feature>
<dbReference type="PANTHER" id="PTHR46795">
    <property type="entry name" value="ABC TRANSPORTER PERMEASE-RELATED-RELATED"/>
    <property type="match status" value="1"/>
</dbReference>
<evidence type="ECO:0000256" key="5">
    <source>
        <dbReference type="ARBA" id="ARBA00023136"/>
    </source>
</evidence>
<dbReference type="InterPro" id="IPR027022">
    <property type="entry name" value="ABC_permease_BceB-typ"/>
</dbReference>
<keyword evidence="9" id="KW-1185">Reference proteome</keyword>
<evidence type="ECO:0000313" key="9">
    <source>
        <dbReference type="Proteomes" id="UP001079657"/>
    </source>
</evidence>
<feature type="transmembrane region" description="Helical" evidence="6">
    <location>
        <begin position="586"/>
        <end position="604"/>
    </location>
</feature>
<dbReference type="Proteomes" id="UP001079657">
    <property type="component" value="Unassembled WGS sequence"/>
</dbReference>
<keyword evidence="2 6" id="KW-1003">Cell membrane</keyword>
<feature type="transmembrane region" description="Helical" evidence="6">
    <location>
        <begin position="21"/>
        <end position="40"/>
    </location>
</feature>
<gene>
    <name evidence="8" type="ORF">OXH55_11165</name>
</gene>